<name>A0A1C6J6D6_9FIRM</name>
<protein>
    <recommendedName>
        <fullName evidence="2">Thioester reductase (TE) domain-containing protein</fullName>
    </recommendedName>
</protein>
<reference evidence="3" key="1">
    <citation type="submission" date="2015-09" db="EMBL/GenBank/DDBJ databases">
        <authorList>
            <consortium name="Pathogen Informatics"/>
        </authorList>
    </citation>
    <scope>NUCLEOTIDE SEQUENCE</scope>
    <source>
        <strain evidence="3">2789STDY5834896</strain>
    </source>
</reference>
<accession>A0A1C6J6D6</accession>
<dbReference type="Gene3D" id="3.40.50.720">
    <property type="entry name" value="NAD(P)-binding Rossmann-like Domain"/>
    <property type="match status" value="1"/>
</dbReference>
<feature type="domain" description="Thioester reductase (TE)" evidence="2">
    <location>
        <begin position="23"/>
        <end position="54"/>
    </location>
</feature>
<dbReference type="InterPro" id="IPR013120">
    <property type="entry name" value="FAR_NAD-bd"/>
</dbReference>
<sequence>MPAVQAARNDGDMGATIAPVTGVTGATGGIGRCFIEQLLREPDGEIWAVARAAQRRPPLCTEPSPSIATYLAPPRSPPRGSACRLSRRW</sequence>
<evidence type="ECO:0000256" key="1">
    <source>
        <dbReference type="SAM" id="MobiDB-lite"/>
    </source>
</evidence>
<dbReference type="AlphaFoldDB" id="A0A1C6J6D6"/>
<dbReference type="SUPFAM" id="SSF51735">
    <property type="entry name" value="NAD(P)-binding Rossmann-fold domains"/>
    <property type="match status" value="1"/>
</dbReference>
<dbReference type="EMBL" id="FMHG01000001">
    <property type="protein sequence ID" value="SCJ77566.1"/>
    <property type="molecule type" value="Genomic_DNA"/>
</dbReference>
<dbReference type="Pfam" id="PF07993">
    <property type="entry name" value="NAD_binding_4"/>
    <property type="match status" value="1"/>
</dbReference>
<proteinExistence type="predicted"/>
<feature type="region of interest" description="Disordered" evidence="1">
    <location>
        <begin position="66"/>
        <end position="89"/>
    </location>
</feature>
<organism evidence="3">
    <name type="scientific">uncultured Anaerotruncus sp</name>
    <dbReference type="NCBI Taxonomy" id="905011"/>
    <lineage>
        <taxon>Bacteria</taxon>
        <taxon>Bacillati</taxon>
        <taxon>Bacillota</taxon>
        <taxon>Clostridia</taxon>
        <taxon>Eubacteriales</taxon>
        <taxon>Oscillospiraceae</taxon>
        <taxon>Anaerotruncus</taxon>
        <taxon>environmental samples</taxon>
    </lineage>
</organism>
<dbReference type="InterPro" id="IPR036291">
    <property type="entry name" value="NAD(P)-bd_dom_sf"/>
</dbReference>
<evidence type="ECO:0000313" key="3">
    <source>
        <dbReference type="EMBL" id="SCJ77566.1"/>
    </source>
</evidence>
<gene>
    <name evidence="3" type="ORF">SAMEA3545359_01944</name>
</gene>
<evidence type="ECO:0000259" key="2">
    <source>
        <dbReference type="Pfam" id="PF07993"/>
    </source>
</evidence>